<dbReference type="FunFam" id="3.40.190.10:FF:000035">
    <property type="entry name" value="Molybdate ABC transporter substrate-binding protein"/>
    <property type="match status" value="1"/>
</dbReference>
<dbReference type="EMBL" id="FOPY01000001">
    <property type="protein sequence ID" value="SFH17348.1"/>
    <property type="molecule type" value="Genomic_DNA"/>
</dbReference>
<dbReference type="PANTHER" id="PTHR30632:SF17">
    <property type="entry name" value="MOLYBDATE-BINDING PROTEIN MODA"/>
    <property type="match status" value="1"/>
</dbReference>
<comment type="subunit">
    <text evidence="5">The complex is composed of two ATP-binding proteins (ModC), two transmembrane proteins (ModB) and a solute-binding protein (ModA).</text>
</comment>
<evidence type="ECO:0000313" key="9">
    <source>
        <dbReference type="Proteomes" id="UP000199040"/>
    </source>
</evidence>
<protein>
    <submittedName>
        <fullName evidence="8">Molybdate transport system substrate-binding protein</fullName>
    </submittedName>
</protein>
<evidence type="ECO:0000256" key="6">
    <source>
        <dbReference type="PIRSR" id="PIRSR004846-1"/>
    </source>
</evidence>
<dbReference type="GO" id="GO:1901359">
    <property type="term" value="F:tungstate binding"/>
    <property type="evidence" value="ECO:0007669"/>
    <property type="project" value="UniProtKB-ARBA"/>
</dbReference>
<dbReference type="InterPro" id="IPR050682">
    <property type="entry name" value="ModA/WtpA"/>
</dbReference>
<evidence type="ECO:0000256" key="3">
    <source>
        <dbReference type="ARBA" id="ARBA00022723"/>
    </source>
</evidence>
<keyword evidence="9" id="KW-1185">Reference proteome</keyword>
<evidence type="ECO:0000256" key="5">
    <source>
        <dbReference type="ARBA" id="ARBA00062515"/>
    </source>
</evidence>
<feature type="binding site" evidence="6">
    <location>
        <position position="179"/>
    </location>
    <ligand>
        <name>molybdate</name>
        <dbReference type="ChEBI" id="CHEBI:36264"/>
    </ligand>
</feature>
<keyword evidence="2 6" id="KW-0500">Molybdenum</keyword>
<dbReference type="Proteomes" id="UP000199040">
    <property type="component" value="Unassembled WGS sequence"/>
</dbReference>
<evidence type="ECO:0000256" key="4">
    <source>
        <dbReference type="ARBA" id="ARBA00022729"/>
    </source>
</evidence>
<dbReference type="PANTHER" id="PTHR30632">
    <property type="entry name" value="MOLYBDATE-BINDING PERIPLASMIC PROTEIN"/>
    <property type="match status" value="1"/>
</dbReference>
<feature type="binding site" evidence="6">
    <location>
        <position position="152"/>
    </location>
    <ligand>
        <name>molybdate</name>
        <dbReference type="ChEBI" id="CHEBI:36264"/>
    </ligand>
</feature>
<proteinExistence type="inferred from homology"/>
<dbReference type="GO" id="GO:0030973">
    <property type="term" value="F:molybdate ion binding"/>
    <property type="evidence" value="ECO:0007669"/>
    <property type="project" value="TreeGrafter"/>
</dbReference>
<dbReference type="GO" id="GO:0030288">
    <property type="term" value="C:outer membrane-bounded periplasmic space"/>
    <property type="evidence" value="ECO:0007669"/>
    <property type="project" value="TreeGrafter"/>
</dbReference>
<evidence type="ECO:0000256" key="2">
    <source>
        <dbReference type="ARBA" id="ARBA00022505"/>
    </source>
</evidence>
<organism evidence="8 9">
    <name type="scientific">Modicisalibacter xianhensis</name>
    <dbReference type="NCBI Taxonomy" id="442341"/>
    <lineage>
        <taxon>Bacteria</taxon>
        <taxon>Pseudomonadati</taxon>
        <taxon>Pseudomonadota</taxon>
        <taxon>Gammaproteobacteria</taxon>
        <taxon>Oceanospirillales</taxon>
        <taxon>Halomonadaceae</taxon>
        <taxon>Modicisalibacter</taxon>
    </lineage>
</organism>
<dbReference type="GO" id="GO:0046872">
    <property type="term" value="F:metal ion binding"/>
    <property type="evidence" value="ECO:0007669"/>
    <property type="project" value="UniProtKB-KW"/>
</dbReference>
<feature type="binding site" evidence="6">
    <location>
        <position position="66"/>
    </location>
    <ligand>
        <name>molybdate</name>
        <dbReference type="ChEBI" id="CHEBI:36264"/>
    </ligand>
</feature>
<feature type="binding site" evidence="6">
    <location>
        <position position="39"/>
    </location>
    <ligand>
        <name>molybdate</name>
        <dbReference type="ChEBI" id="CHEBI:36264"/>
    </ligand>
</feature>
<feature type="binding site" evidence="6">
    <location>
        <position position="197"/>
    </location>
    <ligand>
        <name>molybdate</name>
        <dbReference type="ChEBI" id="CHEBI:36264"/>
    </ligand>
</feature>
<dbReference type="SUPFAM" id="SSF53850">
    <property type="entry name" value="Periplasmic binding protein-like II"/>
    <property type="match status" value="1"/>
</dbReference>
<dbReference type="RefSeq" id="WP_092842668.1">
    <property type="nucleotide sequence ID" value="NZ_FOPY01000001.1"/>
</dbReference>
<feature type="chain" id="PRO_5011716112" evidence="7">
    <location>
        <begin position="29"/>
        <end position="265"/>
    </location>
</feature>
<feature type="signal peptide" evidence="7">
    <location>
        <begin position="1"/>
        <end position="28"/>
    </location>
</feature>
<dbReference type="AlphaFoldDB" id="A0A1I2XV17"/>
<dbReference type="Pfam" id="PF13531">
    <property type="entry name" value="SBP_bac_11"/>
    <property type="match status" value="1"/>
</dbReference>
<accession>A0A1I2XV17</accession>
<dbReference type="PIRSF" id="PIRSF004846">
    <property type="entry name" value="ModA"/>
    <property type="match status" value="1"/>
</dbReference>
<dbReference type="GO" id="GO:0015689">
    <property type="term" value="P:molybdate ion transport"/>
    <property type="evidence" value="ECO:0007669"/>
    <property type="project" value="InterPro"/>
</dbReference>
<name>A0A1I2XV17_9GAMM</name>
<dbReference type="STRING" id="442341.SAMN04487959_10182"/>
<dbReference type="NCBIfam" id="TIGR01256">
    <property type="entry name" value="modA"/>
    <property type="match status" value="1"/>
</dbReference>
<keyword evidence="3 6" id="KW-0479">Metal-binding</keyword>
<evidence type="ECO:0000256" key="7">
    <source>
        <dbReference type="SAM" id="SignalP"/>
    </source>
</evidence>
<dbReference type="InterPro" id="IPR005950">
    <property type="entry name" value="ModA"/>
</dbReference>
<gene>
    <name evidence="8" type="ORF">SAMN04487959_10182</name>
</gene>
<dbReference type="Gene3D" id="3.40.190.10">
    <property type="entry name" value="Periplasmic binding protein-like II"/>
    <property type="match status" value="2"/>
</dbReference>
<comment type="similarity">
    <text evidence="1">Belongs to the bacterial solute-binding protein ModA family.</text>
</comment>
<evidence type="ECO:0000256" key="1">
    <source>
        <dbReference type="ARBA" id="ARBA00009175"/>
    </source>
</evidence>
<dbReference type="NCBIfam" id="NF007958">
    <property type="entry name" value="PRK10677.1"/>
    <property type="match status" value="1"/>
</dbReference>
<sequence>MLPCNALCHRLARLSLITLAMLALPVNAASSVHVYAAASLTDALDAAAARYEQSHDVDIVPVYASSSTAARQVANGAPADLYISANERWMDWLAEQGISLQARTELLQNRLVLIASPQTDIEPFSPGEGASLAERLEDRQRLSVGDPAHVPAGIYARQALKSIGEWNALEPRLARADNVRAALALVERGETPLGIVYRTDALASDKVRQLGQFSSDSHAPITYPAALIGKAPDAAAQAFLNWLKGDEAMSVFSGFGFLPADTGAH</sequence>
<evidence type="ECO:0000313" key="8">
    <source>
        <dbReference type="EMBL" id="SFH17348.1"/>
    </source>
</evidence>
<keyword evidence="4 7" id="KW-0732">Signal</keyword>
<reference evidence="8 9" key="1">
    <citation type="submission" date="2016-10" db="EMBL/GenBank/DDBJ databases">
        <authorList>
            <person name="de Groot N.N."/>
        </authorList>
    </citation>
    <scope>NUCLEOTIDE SEQUENCE [LARGE SCALE GENOMIC DNA]</scope>
    <source>
        <strain evidence="8 9">CGMCC 1.6848</strain>
    </source>
</reference>